<evidence type="ECO:0000313" key="1">
    <source>
        <dbReference type="EMBL" id="EDP14928.1"/>
    </source>
</evidence>
<accession>A8RWL2</accession>
<comment type="caution">
    <text evidence="1">The sequence shown here is derived from an EMBL/GenBank/DDBJ whole genome shotgun (WGS) entry which is preliminary data.</text>
</comment>
<gene>
    <name evidence="1" type="ORF">CLOBOL_04620</name>
</gene>
<dbReference type="EMBL" id="ABCC02000037">
    <property type="protein sequence ID" value="EDP14928.1"/>
    <property type="molecule type" value="Genomic_DNA"/>
</dbReference>
<dbReference type="HOGENOM" id="CLU_3116247_0_0_9"/>
<proteinExistence type="predicted"/>
<name>A8RWL2_ENTBW</name>
<dbReference type="PaxDb" id="411902-CLOBOL_04620"/>
<dbReference type="Proteomes" id="UP000005396">
    <property type="component" value="Unassembled WGS sequence"/>
</dbReference>
<reference evidence="1 2" key="1">
    <citation type="submission" date="2007-08" db="EMBL/GenBank/DDBJ databases">
        <authorList>
            <person name="Fulton L."/>
            <person name="Clifton S."/>
            <person name="Fulton B."/>
            <person name="Xu J."/>
            <person name="Minx P."/>
            <person name="Pepin K.H."/>
            <person name="Johnson M."/>
            <person name="Thiruvilangam P."/>
            <person name="Bhonagiri V."/>
            <person name="Nash W.E."/>
            <person name="Mardis E.R."/>
            <person name="Wilson R.K."/>
        </authorList>
    </citation>
    <scope>NUCLEOTIDE SEQUENCE [LARGE SCALE GENOMIC DNA]</scope>
    <source>
        <strain evidence="2">ATCC BAA-613 / DSM 15670 / CCUG 46953 / JCM 12243 / WAL 16351</strain>
    </source>
</reference>
<reference evidence="1 2" key="2">
    <citation type="submission" date="2007-09" db="EMBL/GenBank/DDBJ databases">
        <title>Draft genome sequence of Clostridium bolteae (ATCC BAA-613).</title>
        <authorList>
            <person name="Sudarsanam P."/>
            <person name="Ley R."/>
            <person name="Guruge J."/>
            <person name="Turnbaugh P.J."/>
            <person name="Mahowald M."/>
            <person name="Liep D."/>
            <person name="Gordon J."/>
        </authorList>
    </citation>
    <scope>NUCLEOTIDE SEQUENCE [LARGE SCALE GENOMIC DNA]</scope>
    <source>
        <strain evidence="2">ATCC BAA-613 / DSM 15670 / CCUG 46953 / JCM 12243 / WAL 16351</strain>
    </source>
</reference>
<dbReference type="RefSeq" id="WP_002564469.1">
    <property type="nucleotide sequence ID" value="NZ_DS480692.1"/>
</dbReference>
<protein>
    <submittedName>
        <fullName evidence="1">Uncharacterized protein</fullName>
    </submittedName>
</protein>
<organism evidence="1 2">
    <name type="scientific">Enterocloster bolteae (strain ATCC BAA-613 / DSM 15670 / CCUG 46953 / JCM 12243 / WAL 16351)</name>
    <name type="common">Clostridium bolteae</name>
    <dbReference type="NCBI Taxonomy" id="411902"/>
    <lineage>
        <taxon>Bacteria</taxon>
        <taxon>Bacillati</taxon>
        <taxon>Bacillota</taxon>
        <taxon>Clostridia</taxon>
        <taxon>Lachnospirales</taxon>
        <taxon>Lachnospiraceae</taxon>
        <taxon>Enterocloster</taxon>
    </lineage>
</organism>
<evidence type="ECO:0000313" key="2">
    <source>
        <dbReference type="Proteomes" id="UP000005396"/>
    </source>
</evidence>
<dbReference type="AlphaFoldDB" id="A8RWL2"/>
<sequence>MDNLAIHFLNDDEQLVTQEAVNKLVFNNTGANDEAQLEALAEHLGAMEWK</sequence>